<feature type="domain" description="Neuron-derived neurotrophic factor N-terminal" evidence="4">
    <location>
        <begin position="2"/>
        <end position="115"/>
    </location>
</feature>
<accession>A0A183V754</accession>
<evidence type="ECO:0000256" key="1">
    <source>
        <dbReference type="ARBA" id="ARBA00004613"/>
    </source>
</evidence>
<name>A0A183V754_TOXCA</name>
<dbReference type="PANTHER" id="PTHR14619">
    <property type="entry name" value="NEURON-DERIVED NEUROTROPHIC FACTOR"/>
    <property type="match status" value="1"/>
</dbReference>
<dbReference type="Pfam" id="PF24354">
    <property type="entry name" value="NDNF_N"/>
    <property type="match status" value="1"/>
</dbReference>
<dbReference type="Proteomes" id="UP000050794">
    <property type="component" value="Unassembled WGS sequence"/>
</dbReference>
<keyword evidence="3" id="KW-0677">Repeat</keyword>
<dbReference type="EMBL" id="UYWY01023716">
    <property type="protein sequence ID" value="VDM47895.1"/>
    <property type="molecule type" value="Genomic_DNA"/>
</dbReference>
<evidence type="ECO:0000259" key="4">
    <source>
        <dbReference type="Pfam" id="PF24354"/>
    </source>
</evidence>
<dbReference type="WBParaSite" id="TCNE_0001657501-mRNA-1">
    <property type="protein sequence ID" value="TCNE_0001657501-mRNA-1"/>
    <property type="gene ID" value="TCNE_0001657501"/>
</dbReference>
<comment type="subcellular location">
    <subcellularLocation>
        <location evidence="1">Secreted</location>
    </subcellularLocation>
</comment>
<evidence type="ECO:0000256" key="3">
    <source>
        <dbReference type="ARBA" id="ARBA00022737"/>
    </source>
</evidence>
<dbReference type="GO" id="GO:0005576">
    <property type="term" value="C:extracellular region"/>
    <property type="evidence" value="ECO:0007669"/>
    <property type="project" value="UniProtKB-SubCell"/>
</dbReference>
<dbReference type="InterPro" id="IPR019326">
    <property type="entry name" value="NDNF"/>
</dbReference>
<dbReference type="PANTHER" id="PTHR14619:SF3">
    <property type="entry name" value="PROTEIN NDNF"/>
    <property type="match status" value="1"/>
</dbReference>
<evidence type="ECO:0000313" key="7">
    <source>
        <dbReference type="WBParaSite" id="TCNE_0001657501-mRNA-1"/>
    </source>
</evidence>
<sequence>MPILADGIEHIIQLNPSQPTRLQFNMPGPHYPLWMYVTPCGGSVHWQLFHVQASHDTEQLANVHPKASKFNYLLHARIPPLVEVESNTIAEPLRLLAGEADDKRMSFYSQQLDSGDYDKLLTISDYDKVLTTSDYGKMLTISDYGKLLTISDYESVVLVLSSNAHSTARVFITTRKWRLDEHYPPRPADTTVSYEVANYRRHSEFNDAATVRIKWNIPLEISAMNSNSTKTDRTPLNRYRFCAVVSRKQPDWTICDELGENLESIHCVNQSSNTLDIDNMRVRVFEQKYYAVISEGGGRGGERERDLTLLPFFLKV</sequence>
<evidence type="ECO:0000256" key="2">
    <source>
        <dbReference type="ARBA" id="ARBA00022525"/>
    </source>
</evidence>
<evidence type="ECO:0000313" key="6">
    <source>
        <dbReference type="Proteomes" id="UP000050794"/>
    </source>
</evidence>
<protein>
    <submittedName>
        <fullName evidence="7">DPPIV_N domain-containing protein</fullName>
    </submittedName>
</protein>
<reference evidence="7" key="1">
    <citation type="submission" date="2016-06" db="UniProtKB">
        <authorList>
            <consortium name="WormBaseParasite"/>
        </authorList>
    </citation>
    <scope>IDENTIFICATION</scope>
</reference>
<keyword evidence="2" id="KW-0964">Secreted</keyword>
<proteinExistence type="predicted"/>
<organism evidence="6 7">
    <name type="scientific">Toxocara canis</name>
    <name type="common">Canine roundworm</name>
    <dbReference type="NCBI Taxonomy" id="6265"/>
    <lineage>
        <taxon>Eukaryota</taxon>
        <taxon>Metazoa</taxon>
        <taxon>Ecdysozoa</taxon>
        <taxon>Nematoda</taxon>
        <taxon>Chromadorea</taxon>
        <taxon>Rhabditida</taxon>
        <taxon>Spirurina</taxon>
        <taxon>Ascaridomorpha</taxon>
        <taxon>Ascaridoidea</taxon>
        <taxon>Toxocaridae</taxon>
        <taxon>Toxocara</taxon>
    </lineage>
</organism>
<keyword evidence="6" id="KW-1185">Reference proteome</keyword>
<gene>
    <name evidence="5" type="ORF">TCNE_LOCUS16574</name>
</gene>
<dbReference type="AlphaFoldDB" id="A0A183V754"/>
<evidence type="ECO:0000313" key="5">
    <source>
        <dbReference type="EMBL" id="VDM47895.1"/>
    </source>
</evidence>
<dbReference type="InterPro" id="IPR056225">
    <property type="entry name" value="NDNF_N"/>
</dbReference>
<reference evidence="5 6" key="2">
    <citation type="submission" date="2018-11" db="EMBL/GenBank/DDBJ databases">
        <authorList>
            <consortium name="Pathogen Informatics"/>
        </authorList>
    </citation>
    <scope>NUCLEOTIDE SEQUENCE [LARGE SCALE GENOMIC DNA]</scope>
</reference>